<protein>
    <submittedName>
        <fullName evidence="2">AAA family ATPase</fullName>
    </submittedName>
</protein>
<gene>
    <name evidence="2" type="ORF">CWC05_18265</name>
</gene>
<dbReference type="Proteomes" id="UP000305874">
    <property type="component" value="Unassembled WGS sequence"/>
</dbReference>
<reference evidence="3" key="2">
    <citation type="submission" date="2019-06" db="EMBL/GenBank/DDBJ databases">
        <title>Co-occurence of chitin degradation, pigmentation and bioactivity in marine Pseudoalteromonas.</title>
        <authorList>
            <person name="Sonnenschein E.C."/>
            <person name="Bech P.K."/>
        </authorList>
    </citation>
    <scope>NUCLEOTIDE SEQUENCE [LARGE SCALE GENOMIC DNA]</scope>
    <source>
        <strain evidence="3">S2897</strain>
    </source>
</reference>
<proteinExistence type="predicted"/>
<accession>A0A5S3Z1P4</accession>
<dbReference type="InterPro" id="IPR008868">
    <property type="entry name" value="TniB"/>
</dbReference>
<dbReference type="Gene3D" id="3.40.50.300">
    <property type="entry name" value="P-loop containing nucleotide triphosphate hydrolases"/>
    <property type="match status" value="1"/>
</dbReference>
<name>A0A5S3Z1P4_9GAMM</name>
<dbReference type="InterPro" id="IPR003593">
    <property type="entry name" value="AAA+_ATPase"/>
</dbReference>
<reference evidence="2 3" key="1">
    <citation type="submission" date="2017-12" db="EMBL/GenBank/DDBJ databases">
        <authorList>
            <person name="Paulsen S."/>
            <person name="Gram L.K."/>
        </authorList>
    </citation>
    <scope>NUCLEOTIDE SEQUENCE [LARGE SCALE GENOMIC DNA]</scope>
    <source>
        <strain evidence="2 3">S2897</strain>
    </source>
</reference>
<evidence type="ECO:0000259" key="1">
    <source>
        <dbReference type="SMART" id="SM00382"/>
    </source>
</evidence>
<dbReference type="InterPro" id="IPR027417">
    <property type="entry name" value="P-loop_NTPase"/>
</dbReference>
<sequence>MKCWRFDVTHEIPTSAYDHLNAEASAQLSKSKQERITYIRSSRWIGYPKAKDIIGKMEDLLTYPPKHRMPCMLIVGDSNSGKTMIAERFINMHPAYEREDGEGIVIPALFIQSPPTPSESRLYSNILSKMFAPFRPSDSIDKKHHQVKTIMAACNVKMLIIDEIHSLLAGPLDKQRVFLSVIRNLSNELKIPIVGLGTKDALRAVKTDPQLDNRFKPSLLPRWEMDTDFRRLLASFERMLPLAEPSDLKSKAIAQKIHFMSEGLLGEVSDILTQAAIWAISHGAEHIDINVLDKIEYESLKERKKGQR</sequence>
<dbReference type="SUPFAM" id="SSF52540">
    <property type="entry name" value="P-loop containing nucleoside triphosphate hydrolases"/>
    <property type="match status" value="1"/>
</dbReference>
<dbReference type="EMBL" id="PNCG01000026">
    <property type="protein sequence ID" value="TMP85486.1"/>
    <property type="molecule type" value="Genomic_DNA"/>
</dbReference>
<dbReference type="AlphaFoldDB" id="A0A5S3Z1P4"/>
<organism evidence="2 3">
    <name type="scientific">Pseudoalteromonas ruthenica</name>
    <dbReference type="NCBI Taxonomy" id="151081"/>
    <lineage>
        <taxon>Bacteria</taxon>
        <taxon>Pseudomonadati</taxon>
        <taxon>Pseudomonadota</taxon>
        <taxon>Gammaproteobacteria</taxon>
        <taxon>Alteromonadales</taxon>
        <taxon>Pseudoalteromonadaceae</taxon>
        <taxon>Pseudoalteromonas</taxon>
    </lineage>
</organism>
<dbReference type="SMART" id="SM00382">
    <property type="entry name" value="AAA"/>
    <property type="match status" value="1"/>
</dbReference>
<evidence type="ECO:0000313" key="2">
    <source>
        <dbReference type="EMBL" id="TMP85486.1"/>
    </source>
</evidence>
<feature type="domain" description="AAA+ ATPase" evidence="1">
    <location>
        <begin position="68"/>
        <end position="217"/>
    </location>
</feature>
<comment type="caution">
    <text evidence="2">The sequence shown here is derived from an EMBL/GenBank/DDBJ whole genome shotgun (WGS) entry which is preliminary data.</text>
</comment>
<evidence type="ECO:0000313" key="3">
    <source>
        <dbReference type="Proteomes" id="UP000305874"/>
    </source>
</evidence>
<dbReference type="Pfam" id="PF05621">
    <property type="entry name" value="TniB"/>
    <property type="match status" value="1"/>
</dbReference>